<keyword evidence="2" id="KW-1185">Reference proteome</keyword>
<sequence length="384" mass="43142">WPVVFSIPRFSYDAQLQLDRANIAVKETGALLNPSSALKSAILDGLTEAIVQHKVYLSDGGFDEVAEALLTTHPCLKEPGSTTGYGGWKTSLKYKLANYRTKRRRIGCPEVTMNFLKHKPDGKCSPAYGVKRPKKAEVNYCPTYPVGETAETVEQMRVALLSEVKKRNNEQKVAQMMEMTFALRRQEVVQEAPMIPEFKTRWPAVFLVREASTRVSEEFKRITTVPLLPKFFSALDNHLANLMKAFSKKGGEQGRKIRTIIAADNIQVKRECILKALCVYLNEDPEKLDTEDFQMSSAETVIGIFVILHEVAEPGDNVENVSIVLEGIEVMNELDNVPFAVAMLLGLVYAMNLNYPQELMLPSPAVCRLLLHHLCPRGHHRPFP</sequence>
<reference evidence="1" key="3">
    <citation type="submission" date="2025-09" db="UniProtKB">
        <authorList>
            <consortium name="Ensembl"/>
        </authorList>
    </citation>
    <scope>IDENTIFICATION</scope>
    <source>
        <strain evidence="1">Hd-rR</strain>
    </source>
</reference>
<accession>A0A3B3IC29</accession>
<proteinExistence type="predicted"/>
<dbReference type="Proteomes" id="UP000001038">
    <property type="component" value="Chromosome 7"/>
</dbReference>
<dbReference type="Ensembl" id="ENSORLT00000041062.1">
    <property type="protein sequence ID" value="ENSORLP00000041624.1"/>
    <property type="gene ID" value="ENSORLG00000026744.1"/>
</dbReference>
<dbReference type="InParanoid" id="A0A3B3IC29"/>
<evidence type="ECO:0000313" key="1">
    <source>
        <dbReference type="Ensembl" id="ENSORLP00000041624.1"/>
    </source>
</evidence>
<name>A0A3B3IC29_ORYLA</name>
<dbReference type="STRING" id="8090.ENSORLP00000041624"/>
<protein>
    <submittedName>
        <fullName evidence="1">Uncharacterized protein</fullName>
    </submittedName>
</protein>
<organism evidence="1 2">
    <name type="scientific">Oryzias latipes</name>
    <name type="common">Japanese rice fish</name>
    <name type="synonym">Japanese killifish</name>
    <dbReference type="NCBI Taxonomy" id="8090"/>
    <lineage>
        <taxon>Eukaryota</taxon>
        <taxon>Metazoa</taxon>
        <taxon>Chordata</taxon>
        <taxon>Craniata</taxon>
        <taxon>Vertebrata</taxon>
        <taxon>Euteleostomi</taxon>
        <taxon>Actinopterygii</taxon>
        <taxon>Neopterygii</taxon>
        <taxon>Teleostei</taxon>
        <taxon>Neoteleostei</taxon>
        <taxon>Acanthomorphata</taxon>
        <taxon>Ovalentaria</taxon>
        <taxon>Atherinomorphae</taxon>
        <taxon>Beloniformes</taxon>
        <taxon>Adrianichthyidae</taxon>
        <taxon>Oryziinae</taxon>
        <taxon>Oryzias</taxon>
    </lineage>
</organism>
<dbReference type="PANTHER" id="PTHR31025">
    <property type="entry name" value="SI:CH211-196P9.1-RELATED"/>
    <property type="match status" value="1"/>
</dbReference>
<reference evidence="1" key="2">
    <citation type="submission" date="2025-08" db="UniProtKB">
        <authorList>
            <consortium name="Ensembl"/>
        </authorList>
    </citation>
    <scope>IDENTIFICATION</scope>
    <source>
        <strain evidence="1">Hd-rR</strain>
    </source>
</reference>
<dbReference type="Bgee" id="ENSORLG00000026744">
    <property type="expression patterns" value="Expressed in heart and 2 other cell types or tissues"/>
</dbReference>
<dbReference type="GeneTree" id="ENSGT00950000182912"/>
<reference evidence="1 2" key="1">
    <citation type="journal article" date="2007" name="Nature">
        <title>The medaka draft genome and insights into vertebrate genome evolution.</title>
        <authorList>
            <person name="Kasahara M."/>
            <person name="Naruse K."/>
            <person name="Sasaki S."/>
            <person name="Nakatani Y."/>
            <person name="Qu W."/>
            <person name="Ahsan B."/>
            <person name="Yamada T."/>
            <person name="Nagayasu Y."/>
            <person name="Doi K."/>
            <person name="Kasai Y."/>
            <person name="Jindo T."/>
            <person name="Kobayashi D."/>
            <person name="Shimada A."/>
            <person name="Toyoda A."/>
            <person name="Kuroki Y."/>
            <person name="Fujiyama A."/>
            <person name="Sasaki T."/>
            <person name="Shimizu A."/>
            <person name="Asakawa S."/>
            <person name="Shimizu N."/>
            <person name="Hashimoto S."/>
            <person name="Yang J."/>
            <person name="Lee Y."/>
            <person name="Matsushima K."/>
            <person name="Sugano S."/>
            <person name="Sakaizumi M."/>
            <person name="Narita T."/>
            <person name="Ohishi K."/>
            <person name="Haga S."/>
            <person name="Ohta F."/>
            <person name="Nomoto H."/>
            <person name="Nogata K."/>
            <person name="Morishita T."/>
            <person name="Endo T."/>
            <person name="Shin-I T."/>
            <person name="Takeda H."/>
            <person name="Morishita S."/>
            <person name="Kohara Y."/>
        </authorList>
    </citation>
    <scope>NUCLEOTIDE SEQUENCE [LARGE SCALE GENOMIC DNA]</scope>
    <source>
        <strain evidence="1 2">Hd-rR</strain>
    </source>
</reference>
<dbReference type="AlphaFoldDB" id="A0A3B3IC29"/>
<dbReference type="PANTHER" id="PTHR31025:SF27">
    <property type="entry name" value="SI:CH211-193K19.2-RELATED"/>
    <property type="match status" value="1"/>
</dbReference>
<evidence type="ECO:0000313" key="2">
    <source>
        <dbReference type="Proteomes" id="UP000001038"/>
    </source>
</evidence>